<gene>
    <name evidence="2" type="ORF">OB236_34985</name>
</gene>
<dbReference type="GO" id="GO:0016787">
    <property type="term" value="F:hydrolase activity"/>
    <property type="evidence" value="ECO:0007669"/>
    <property type="project" value="UniProtKB-KW"/>
</dbReference>
<dbReference type="Pfam" id="PF12695">
    <property type="entry name" value="Abhydrolase_5"/>
    <property type="match status" value="1"/>
</dbReference>
<evidence type="ECO:0000259" key="1">
    <source>
        <dbReference type="Pfam" id="PF12695"/>
    </source>
</evidence>
<comment type="caution">
    <text evidence="2">The sequence shown here is derived from an EMBL/GenBank/DDBJ whole genome shotgun (WGS) entry which is preliminary data.</text>
</comment>
<feature type="domain" description="Alpha/beta hydrolase fold-5" evidence="1">
    <location>
        <begin position="68"/>
        <end position="230"/>
    </location>
</feature>
<dbReference type="Gene3D" id="3.40.50.1820">
    <property type="entry name" value="alpha/beta hydrolase"/>
    <property type="match status" value="1"/>
</dbReference>
<name>A0ABT2UTD0_9BACL</name>
<evidence type="ECO:0000313" key="3">
    <source>
        <dbReference type="Proteomes" id="UP001652445"/>
    </source>
</evidence>
<reference evidence="2 3" key="1">
    <citation type="submission" date="2022-09" db="EMBL/GenBank/DDBJ databases">
        <authorList>
            <person name="Han X.L."/>
            <person name="Wang Q."/>
            <person name="Lu T."/>
        </authorList>
    </citation>
    <scope>NUCLEOTIDE SEQUENCE [LARGE SCALE GENOMIC DNA]</scope>
    <source>
        <strain evidence="2 3">WQ 127069</strain>
    </source>
</reference>
<proteinExistence type="predicted"/>
<dbReference type="RefSeq" id="WP_262688139.1">
    <property type="nucleotide sequence ID" value="NZ_JAOQIO010000116.1"/>
</dbReference>
<dbReference type="InterPro" id="IPR029058">
    <property type="entry name" value="AB_hydrolase_fold"/>
</dbReference>
<organism evidence="2 3">
    <name type="scientific">Paenibacillus baimaensis</name>
    <dbReference type="NCBI Taxonomy" id="2982185"/>
    <lineage>
        <taxon>Bacteria</taxon>
        <taxon>Bacillati</taxon>
        <taxon>Bacillota</taxon>
        <taxon>Bacilli</taxon>
        <taxon>Bacillales</taxon>
        <taxon>Paenibacillaceae</taxon>
        <taxon>Paenibacillus</taxon>
    </lineage>
</organism>
<sequence>MKPGARKAIWTTMMVLLAVLVLAVGIYLKPYPPALAGLEAMKGGSGVTVTEHKGWIQFEPSMVKQTDVLLYPGARVRPESYAPLALLLAQEGLRTWIVKMPLNLAVLGANKADGIIDAVPDRTFVIGGHSLGGVMAARYAVKHNQQLKGVFFLASYPDEAGSLREAGLPVLSLFGSEDGVLNRTALEQAKAYLPVQTQYVEIPGGNHAQFGSYGSQNGDGIAGITATDQWSFTSQQLVLWLQAQAK</sequence>
<keyword evidence="2" id="KW-0378">Hydrolase</keyword>
<dbReference type="SUPFAM" id="SSF53474">
    <property type="entry name" value="alpha/beta-Hydrolases"/>
    <property type="match status" value="1"/>
</dbReference>
<keyword evidence="3" id="KW-1185">Reference proteome</keyword>
<protein>
    <submittedName>
        <fullName evidence="2">Alpha/beta hydrolase</fullName>
    </submittedName>
</protein>
<dbReference type="InterPro" id="IPR029059">
    <property type="entry name" value="AB_hydrolase_5"/>
</dbReference>
<evidence type="ECO:0000313" key="2">
    <source>
        <dbReference type="EMBL" id="MCU6797346.1"/>
    </source>
</evidence>
<accession>A0ABT2UTD0</accession>
<dbReference type="EMBL" id="JAOQIO010000116">
    <property type="protein sequence ID" value="MCU6797346.1"/>
    <property type="molecule type" value="Genomic_DNA"/>
</dbReference>
<dbReference type="Proteomes" id="UP001652445">
    <property type="component" value="Unassembled WGS sequence"/>
</dbReference>